<dbReference type="GO" id="GO:0003677">
    <property type="term" value="F:DNA binding"/>
    <property type="evidence" value="ECO:0007669"/>
    <property type="project" value="InterPro"/>
</dbReference>
<comment type="similarity">
    <text evidence="1 5">Belongs to the DNA glycosylase MPG family.</text>
</comment>
<dbReference type="AlphaFoldDB" id="A0A7C5DGV1"/>
<dbReference type="CDD" id="cd00540">
    <property type="entry name" value="AAG"/>
    <property type="match status" value="1"/>
</dbReference>
<feature type="region of interest" description="Disordered" evidence="6">
    <location>
        <begin position="183"/>
        <end position="209"/>
    </location>
</feature>
<dbReference type="GO" id="GO:0006284">
    <property type="term" value="P:base-excision repair"/>
    <property type="evidence" value="ECO:0007669"/>
    <property type="project" value="InterPro"/>
</dbReference>
<dbReference type="Proteomes" id="UP000886058">
    <property type="component" value="Unassembled WGS sequence"/>
</dbReference>
<dbReference type="NCBIfam" id="TIGR00567">
    <property type="entry name" value="3mg"/>
    <property type="match status" value="1"/>
</dbReference>
<evidence type="ECO:0000256" key="6">
    <source>
        <dbReference type="SAM" id="MobiDB-lite"/>
    </source>
</evidence>
<dbReference type="EMBL" id="DRSQ01000244">
    <property type="protein sequence ID" value="HHE33208.1"/>
    <property type="molecule type" value="Genomic_DNA"/>
</dbReference>
<keyword evidence="2 5" id="KW-0227">DNA damage</keyword>
<feature type="compositionally biased region" description="Basic residues" evidence="6">
    <location>
        <begin position="197"/>
        <end position="209"/>
    </location>
</feature>
<gene>
    <name evidence="7" type="ORF">ENL07_11505</name>
</gene>
<proteinExistence type="inferred from homology"/>
<accession>A0A7C5DGV1</accession>
<dbReference type="GO" id="GO:0003905">
    <property type="term" value="F:alkylbase DNA N-glycosylase activity"/>
    <property type="evidence" value="ECO:0007669"/>
    <property type="project" value="InterPro"/>
</dbReference>
<dbReference type="PANTHER" id="PTHR10429:SF0">
    <property type="entry name" value="DNA-3-METHYLADENINE GLYCOSYLASE"/>
    <property type="match status" value="1"/>
</dbReference>
<comment type="caution">
    <text evidence="7">The sequence shown here is derived from an EMBL/GenBank/DDBJ whole genome shotgun (WGS) entry which is preliminary data.</text>
</comment>
<keyword evidence="4 5" id="KW-0234">DNA repair</keyword>
<protein>
    <recommendedName>
        <fullName evidence="5">Putative 3-methyladenine DNA glycosylase</fullName>
        <ecNumber evidence="5">3.2.2.-</ecNumber>
    </recommendedName>
</protein>
<evidence type="ECO:0000256" key="3">
    <source>
        <dbReference type="ARBA" id="ARBA00022801"/>
    </source>
</evidence>
<dbReference type="EC" id="3.2.2.-" evidence="5"/>
<evidence type="ECO:0000256" key="1">
    <source>
        <dbReference type="ARBA" id="ARBA00009232"/>
    </source>
</evidence>
<evidence type="ECO:0000313" key="7">
    <source>
        <dbReference type="EMBL" id="HHE33208.1"/>
    </source>
</evidence>
<dbReference type="InterPro" id="IPR011034">
    <property type="entry name" value="Formyl_transferase-like_C_sf"/>
</dbReference>
<dbReference type="Gene3D" id="3.10.300.10">
    <property type="entry name" value="Methylpurine-DNA glycosylase (MPG)"/>
    <property type="match status" value="1"/>
</dbReference>
<evidence type="ECO:0000256" key="2">
    <source>
        <dbReference type="ARBA" id="ARBA00022763"/>
    </source>
</evidence>
<dbReference type="PANTHER" id="PTHR10429">
    <property type="entry name" value="DNA-3-METHYLADENINE GLYCOSYLASE"/>
    <property type="match status" value="1"/>
</dbReference>
<keyword evidence="7" id="KW-0326">Glycosidase</keyword>
<evidence type="ECO:0000256" key="5">
    <source>
        <dbReference type="HAMAP-Rule" id="MF_00527"/>
    </source>
</evidence>
<dbReference type="Pfam" id="PF02245">
    <property type="entry name" value="Pur_DNA_glyco"/>
    <property type="match status" value="1"/>
</dbReference>
<sequence length="209" mass="23412">MKRLGAEFYELPTLELAERLLGKIFVRSEGPGMVSRACIVETEAYLGEGDEACHAWRGMTDRNRAMFGPPGHLYIYFTYGCHFMMNIVSEPEGTAGAVLLRAMEPLEGLERMRERRGMSDERALMSGPGKLTQALGVGPEQYGSSLTGEHCWLEEAPEVPQELIGTSQRIGISRSTELPWRKFVTDSPHVSKTRPASPKKKSRKRLERP</sequence>
<organism evidence="7">
    <name type="scientific">Chlorobaculum parvum</name>
    <dbReference type="NCBI Taxonomy" id="274539"/>
    <lineage>
        <taxon>Bacteria</taxon>
        <taxon>Pseudomonadati</taxon>
        <taxon>Chlorobiota</taxon>
        <taxon>Chlorobiia</taxon>
        <taxon>Chlorobiales</taxon>
        <taxon>Chlorobiaceae</taxon>
        <taxon>Chlorobaculum</taxon>
    </lineage>
</organism>
<dbReference type="HAMAP" id="MF_00527">
    <property type="entry name" value="3MGH"/>
    <property type="match status" value="1"/>
</dbReference>
<dbReference type="NCBIfam" id="NF002003">
    <property type="entry name" value="PRK00802.1-3"/>
    <property type="match status" value="1"/>
</dbReference>
<reference evidence="7" key="1">
    <citation type="journal article" date="2020" name="mSystems">
        <title>Genome- and Community-Level Interaction Insights into Carbon Utilization and Element Cycling Functions of Hydrothermarchaeota in Hydrothermal Sediment.</title>
        <authorList>
            <person name="Zhou Z."/>
            <person name="Liu Y."/>
            <person name="Xu W."/>
            <person name="Pan J."/>
            <person name="Luo Z.H."/>
            <person name="Li M."/>
        </authorList>
    </citation>
    <scope>NUCLEOTIDE SEQUENCE [LARGE SCALE GENOMIC DNA]</scope>
    <source>
        <strain evidence="7">HyVt-633</strain>
    </source>
</reference>
<keyword evidence="3 5" id="KW-0378">Hydrolase</keyword>
<evidence type="ECO:0000256" key="4">
    <source>
        <dbReference type="ARBA" id="ARBA00023204"/>
    </source>
</evidence>
<dbReference type="InterPro" id="IPR036995">
    <property type="entry name" value="MPG_sf"/>
</dbReference>
<dbReference type="FunFam" id="3.10.300.10:FF:000001">
    <property type="entry name" value="Putative 3-methyladenine DNA glycosylase"/>
    <property type="match status" value="1"/>
</dbReference>
<dbReference type="SUPFAM" id="SSF50486">
    <property type="entry name" value="FMT C-terminal domain-like"/>
    <property type="match status" value="1"/>
</dbReference>
<dbReference type="InterPro" id="IPR003180">
    <property type="entry name" value="MPG"/>
</dbReference>
<name>A0A7C5DGV1_9CHLB</name>